<dbReference type="InterPro" id="IPR017441">
    <property type="entry name" value="Protein_kinase_ATP_BS"/>
</dbReference>
<feature type="domain" description="Protein kinase" evidence="9">
    <location>
        <begin position="72"/>
        <end position="379"/>
    </location>
</feature>
<organism evidence="10 11">
    <name type="scientific">Maudiozyma exigua</name>
    <name type="common">Yeast</name>
    <name type="synonym">Kazachstania exigua</name>
    <dbReference type="NCBI Taxonomy" id="34358"/>
    <lineage>
        <taxon>Eukaryota</taxon>
        <taxon>Fungi</taxon>
        <taxon>Dikarya</taxon>
        <taxon>Ascomycota</taxon>
        <taxon>Saccharomycotina</taxon>
        <taxon>Saccharomycetes</taxon>
        <taxon>Saccharomycetales</taxon>
        <taxon>Saccharomycetaceae</taxon>
        <taxon>Maudiozyma</taxon>
    </lineage>
</organism>
<dbReference type="Pfam" id="PF00069">
    <property type="entry name" value="Pkinase"/>
    <property type="match status" value="2"/>
</dbReference>
<keyword evidence="5 6" id="KW-0067">ATP-binding</keyword>
<sequence>MDSTEMRNINTVYVPDLQPTFKNDTNHNEVEELMINEPYILETANNNDNITRTSKVKLSYNSVTKLQLLNNFEILNELGTGNYSKVKKGYDLSSDKFVAIKILNKSLKHAIISNEIKNFSLISNKCNNIVKLFEVINDKESNKIYLILEYCQGGEIKWHPSYTSCMQAQGPSQFSMIRCREMFTDILKGLKFLHDSNIIHRDIKPSNLLINSDGTIKISDFGVSMLLDNSNNAHLANLSKTVGTPVFYSPEICLGDETWSAFQLAPPGTELIDDDNAIKDIAYKMAFKMDIWALGITLFCLVFGKLPFYSQFEMDLLNKIINDEPSYPTMDEIQSMQPDISKIPDNQEYLAVKAILRKLLQKNPMDRPSITEIERDPFVLPPTYQYPLNYEPGDCSITNNNVINTLDPTKPPADDSVESQSYYAEDNEINNMVDLPISSSFASLDSYYVESYIMNQPQENVNASYTLKRPNLRQSISSNLMMTPLDKVDSASRQSLSSTSSAIHFTSTKNTHPNRYCNSSIRSRTPDIIPSETPSTTNSTLMRDLDNNYNYPDSHSISQSFMQISKNSSEQEQKIKKGNFFHGQNDKSNESFNVNKSINGVSSVSSMSSISSSLSRNVSQGGGGSISDNGSIILKNRLPSLCNSSTHPKRDSHGMTPDKNRDVQESDDELFFEISPRKARRGRGNI</sequence>
<evidence type="ECO:0000256" key="3">
    <source>
        <dbReference type="ARBA" id="ARBA00022741"/>
    </source>
</evidence>
<dbReference type="GO" id="GO:0007165">
    <property type="term" value="P:signal transduction"/>
    <property type="evidence" value="ECO:0007669"/>
    <property type="project" value="TreeGrafter"/>
</dbReference>
<comment type="caution">
    <text evidence="10">The sequence shown here is derived from an EMBL/GenBank/DDBJ whole genome shotgun (WGS) entry which is preliminary data.</text>
</comment>
<evidence type="ECO:0000313" key="10">
    <source>
        <dbReference type="EMBL" id="KAG0667799.1"/>
    </source>
</evidence>
<dbReference type="InterPro" id="IPR008271">
    <property type="entry name" value="Ser/Thr_kinase_AS"/>
</dbReference>
<dbReference type="EMBL" id="PUHR01000091">
    <property type="protein sequence ID" value="KAG0667799.1"/>
    <property type="molecule type" value="Genomic_DNA"/>
</dbReference>
<keyword evidence="8" id="KW-0472">Membrane</keyword>
<dbReference type="PANTHER" id="PTHR43895">
    <property type="entry name" value="CALCIUM/CALMODULIN-DEPENDENT PROTEIN KINASE KINASE-RELATED"/>
    <property type="match status" value="1"/>
</dbReference>
<keyword evidence="3 6" id="KW-0547">Nucleotide-binding</keyword>
<protein>
    <recommendedName>
        <fullName evidence="9">Protein kinase domain-containing protein</fullName>
    </recommendedName>
</protein>
<dbReference type="GO" id="GO:0004674">
    <property type="term" value="F:protein serine/threonine kinase activity"/>
    <property type="evidence" value="ECO:0007669"/>
    <property type="project" value="UniProtKB-KW"/>
</dbReference>
<gene>
    <name evidence="10" type="ORF">C6P45_005349</name>
</gene>
<evidence type="ECO:0000256" key="7">
    <source>
        <dbReference type="SAM" id="MobiDB-lite"/>
    </source>
</evidence>
<evidence type="ECO:0000256" key="6">
    <source>
        <dbReference type="PROSITE-ProRule" id="PRU10141"/>
    </source>
</evidence>
<dbReference type="PROSITE" id="PS00108">
    <property type="entry name" value="PROTEIN_KINASE_ST"/>
    <property type="match status" value="1"/>
</dbReference>
<dbReference type="InterPro" id="IPR000719">
    <property type="entry name" value="Prot_kinase_dom"/>
</dbReference>
<evidence type="ECO:0000256" key="1">
    <source>
        <dbReference type="ARBA" id="ARBA00022527"/>
    </source>
</evidence>
<evidence type="ECO:0000256" key="5">
    <source>
        <dbReference type="ARBA" id="ARBA00022840"/>
    </source>
</evidence>
<feature type="compositionally biased region" description="Low complexity" evidence="7">
    <location>
        <begin position="491"/>
        <end position="501"/>
    </location>
</feature>
<dbReference type="Proteomes" id="UP000750334">
    <property type="component" value="Unassembled WGS sequence"/>
</dbReference>
<dbReference type="GO" id="GO:0005524">
    <property type="term" value="F:ATP binding"/>
    <property type="evidence" value="ECO:0007669"/>
    <property type="project" value="UniProtKB-UniRule"/>
</dbReference>
<dbReference type="InterPro" id="IPR011009">
    <property type="entry name" value="Kinase-like_dom_sf"/>
</dbReference>
<keyword evidence="2" id="KW-0808">Transferase</keyword>
<reference evidence="10 11" key="1">
    <citation type="submission" date="2020-11" db="EMBL/GenBank/DDBJ databases">
        <title>Kefir isolates.</title>
        <authorList>
            <person name="Marcisauskas S."/>
            <person name="Kim Y."/>
            <person name="Blasche S."/>
        </authorList>
    </citation>
    <scope>NUCLEOTIDE SEQUENCE [LARGE SCALE GENOMIC DNA]</scope>
    <source>
        <strain evidence="10 11">OG2</strain>
    </source>
</reference>
<dbReference type="Gene3D" id="1.10.510.10">
    <property type="entry name" value="Transferase(Phosphotransferase) domain 1"/>
    <property type="match status" value="1"/>
</dbReference>
<keyword evidence="8" id="KW-0812">Transmembrane</keyword>
<keyword evidence="1" id="KW-0723">Serine/threonine-protein kinase</keyword>
<dbReference type="PROSITE" id="PS00107">
    <property type="entry name" value="PROTEIN_KINASE_ATP"/>
    <property type="match status" value="1"/>
</dbReference>
<feature type="compositionally biased region" description="Polar residues" evidence="7">
    <location>
        <begin position="502"/>
        <end position="523"/>
    </location>
</feature>
<feature type="compositionally biased region" description="Basic and acidic residues" evidence="7">
    <location>
        <begin position="648"/>
        <end position="664"/>
    </location>
</feature>
<feature type="region of interest" description="Disordered" evidence="7">
    <location>
        <begin position="640"/>
        <end position="686"/>
    </location>
</feature>
<keyword evidence="8" id="KW-1133">Transmembrane helix</keyword>
<evidence type="ECO:0000259" key="9">
    <source>
        <dbReference type="PROSITE" id="PS50011"/>
    </source>
</evidence>
<name>A0A9P6W9F6_MAUEX</name>
<dbReference type="SUPFAM" id="SSF56112">
    <property type="entry name" value="Protein kinase-like (PK-like)"/>
    <property type="match status" value="1"/>
</dbReference>
<evidence type="ECO:0000313" key="11">
    <source>
        <dbReference type="Proteomes" id="UP000750334"/>
    </source>
</evidence>
<dbReference type="SMART" id="SM00220">
    <property type="entry name" value="S_TKc"/>
    <property type="match status" value="1"/>
</dbReference>
<proteinExistence type="predicted"/>
<accession>A0A9P6W9F6</accession>
<dbReference type="CDD" id="cd14008">
    <property type="entry name" value="STKc_LKB1_CaMKK"/>
    <property type="match status" value="1"/>
</dbReference>
<keyword evidence="4" id="KW-0418">Kinase</keyword>
<evidence type="ECO:0000256" key="2">
    <source>
        <dbReference type="ARBA" id="ARBA00022679"/>
    </source>
</evidence>
<feature type="binding site" evidence="6">
    <location>
        <position position="101"/>
    </location>
    <ligand>
        <name>ATP</name>
        <dbReference type="ChEBI" id="CHEBI:30616"/>
    </ligand>
</feature>
<dbReference type="AlphaFoldDB" id="A0A9P6W9F6"/>
<keyword evidence="11" id="KW-1185">Reference proteome</keyword>
<dbReference type="OrthoDB" id="68483at2759"/>
<dbReference type="PROSITE" id="PS50011">
    <property type="entry name" value="PROTEIN_KINASE_DOM"/>
    <property type="match status" value="1"/>
</dbReference>
<feature type="compositionally biased region" description="Basic residues" evidence="7">
    <location>
        <begin position="677"/>
        <end position="686"/>
    </location>
</feature>
<evidence type="ECO:0000256" key="8">
    <source>
        <dbReference type="SAM" id="Phobius"/>
    </source>
</evidence>
<feature type="region of interest" description="Disordered" evidence="7">
    <location>
        <begin position="491"/>
        <end position="540"/>
    </location>
</feature>
<dbReference type="PANTHER" id="PTHR43895:SF152">
    <property type="entry name" value="SERINE_THREONINE-PROTEIN KINASE TOS3"/>
    <property type="match status" value="1"/>
</dbReference>
<feature type="transmembrane region" description="Helical" evidence="8">
    <location>
        <begin position="291"/>
        <end position="309"/>
    </location>
</feature>
<evidence type="ECO:0000256" key="4">
    <source>
        <dbReference type="ARBA" id="ARBA00022777"/>
    </source>
</evidence>